<feature type="transmembrane region" description="Helical" evidence="5">
    <location>
        <begin position="271"/>
        <end position="290"/>
    </location>
</feature>
<reference evidence="7" key="1">
    <citation type="journal article" date="2012" name="J. Bacteriol.">
        <title>Genome sequence of the haloalkaliphilic methanotrophic bacterium Methylomicrobium alcaliphilum 20Z.</title>
        <authorList>
            <person name="Vuilleumier S."/>
            <person name="Khmelenina V.N."/>
            <person name="Bringel F."/>
            <person name="Reshetnikov A.S."/>
            <person name="Lajus A."/>
            <person name="Mangenot S."/>
            <person name="Rouy Z."/>
            <person name="Op den Camp H.J."/>
            <person name="Jetten M.S."/>
            <person name="Dispirito A.A."/>
            <person name="Dunfield P."/>
            <person name="Klotz M.G."/>
            <person name="Semrau J.D."/>
            <person name="Stein L.Y."/>
            <person name="Barbe V."/>
            <person name="Medigue C."/>
            <person name="Trotsenko Y.A."/>
            <person name="Kalyuzhnaya M.G."/>
        </authorList>
    </citation>
    <scope>NUCLEOTIDE SEQUENCE [LARGE SCALE GENOMIC DNA]</scope>
    <source>
        <strain evidence="7">DSM 19304 / NCIMB 14124 / VKM B-2133 / 20Z</strain>
    </source>
</reference>
<evidence type="ECO:0000256" key="5">
    <source>
        <dbReference type="SAM" id="Phobius"/>
    </source>
</evidence>
<evidence type="ECO:0000256" key="2">
    <source>
        <dbReference type="ARBA" id="ARBA00022692"/>
    </source>
</evidence>
<feature type="transmembrane region" description="Helical" evidence="5">
    <location>
        <begin position="225"/>
        <end position="245"/>
    </location>
</feature>
<feature type="transmembrane region" description="Helical" evidence="5">
    <location>
        <begin position="21"/>
        <end position="45"/>
    </location>
</feature>
<feature type="transmembrane region" description="Helical" evidence="5">
    <location>
        <begin position="126"/>
        <end position="145"/>
    </location>
</feature>
<dbReference type="KEGG" id="mah:MEALZ_0055"/>
<proteinExistence type="predicted"/>
<feature type="transmembrane region" description="Helical" evidence="5">
    <location>
        <begin position="336"/>
        <end position="359"/>
    </location>
</feature>
<dbReference type="RefSeq" id="WP_014146577.1">
    <property type="nucleotide sequence ID" value="NC_016112.1"/>
</dbReference>
<sequence>MLNNIPNRIRSIIKKRGFIRYLNNILWLMSEKVLRIVAGLLVGIWVARFLGPEQFGVLSYVLSFTAIFGCVAKLGFDGILIRDLVNEPNERDKYLGTAFWLKIIGAILALTFIAIILPFTSNDATTNLYIFIIGAGIIFQGFEVIDFYFQSKVQGKVVSICKTIQLALSSLIKIYLVLVKAELLWFVLVVLVDSLSLAISYIVAYRLQKKPTFYRIFDLAIARKLLKESWPMIISGVAISVYMKIDQVMIKEIMGPVSVGYYAVAVRLTEVWLFITAAVTTSLFPAVLNAKKVDEKLYYQRLLNLYRLLILISVVISIAITLFSEEIVETAFGSEYLPSVGILIIYIWSNIFIFMNNGSRMWYTAENKQKLISFNLVVGAVINVVLNLILINHYGLIGAAFATLISYFLAIYLGNAIFKGTRINFKLQTKALLTFYWISWDKNGK</sequence>
<evidence type="ECO:0000256" key="1">
    <source>
        <dbReference type="ARBA" id="ARBA00004141"/>
    </source>
</evidence>
<dbReference type="CDD" id="cd13128">
    <property type="entry name" value="MATE_Wzx_like"/>
    <property type="match status" value="1"/>
</dbReference>
<dbReference type="Pfam" id="PF01943">
    <property type="entry name" value="Polysacc_synt"/>
    <property type="match status" value="1"/>
</dbReference>
<evidence type="ECO:0000256" key="4">
    <source>
        <dbReference type="ARBA" id="ARBA00023136"/>
    </source>
</evidence>
<evidence type="ECO:0000313" key="7">
    <source>
        <dbReference type="Proteomes" id="UP000008315"/>
    </source>
</evidence>
<feature type="transmembrane region" description="Helical" evidence="5">
    <location>
        <begin position="57"/>
        <end position="76"/>
    </location>
</feature>
<feature type="transmembrane region" description="Helical" evidence="5">
    <location>
        <begin position="371"/>
        <end position="390"/>
    </location>
</feature>
<evidence type="ECO:0000313" key="6">
    <source>
        <dbReference type="EMBL" id="CCE21759.1"/>
    </source>
</evidence>
<dbReference type="STRING" id="1091494.MEALZ_0055"/>
<gene>
    <name evidence="6" type="ordered locus">MEALZ_0055</name>
</gene>
<protein>
    <submittedName>
        <fullName evidence="6">Polysaccharide biosynthesis protein</fullName>
    </submittedName>
</protein>
<dbReference type="PANTHER" id="PTHR43424:SF1">
    <property type="entry name" value="LOCUS PUTATIVE PROTEIN 1-RELATED"/>
    <property type="match status" value="1"/>
</dbReference>
<accession>G4STT7</accession>
<keyword evidence="3 5" id="KW-1133">Transmembrane helix</keyword>
<keyword evidence="7" id="KW-1185">Reference proteome</keyword>
<feature type="transmembrane region" description="Helical" evidence="5">
    <location>
        <begin position="302"/>
        <end position="324"/>
    </location>
</feature>
<feature type="transmembrane region" description="Helical" evidence="5">
    <location>
        <begin position="97"/>
        <end position="120"/>
    </location>
</feature>
<keyword evidence="2 5" id="KW-0812">Transmembrane</keyword>
<dbReference type="PATRIC" id="fig|271065.3.peg.59"/>
<dbReference type="InterPro" id="IPR052556">
    <property type="entry name" value="PolySynth_Transporter"/>
</dbReference>
<evidence type="ECO:0000256" key="3">
    <source>
        <dbReference type="ARBA" id="ARBA00022989"/>
    </source>
</evidence>
<organism evidence="6 7">
    <name type="scientific">Methylotuvimicrobium alcaliphilum (strain DSM 19304 / NCIMB 14124 / VKM B-2133 / 20Z)</name>
    <name type="common">Methylomicrobium alcaliphilum</name>
    <dbReference type="NCBI Taxonomy" id="1091494"/>
    <lineage>
        <taxon>Bacteria</taxon>
        <taxon>Pseudomonadati</taxon>
        <taxon>Pseudomonadota</taxon>
        <taxon>Gammaproteobacteria</taxon>
        <taxon>Methylococcales</taxon>
        <taxon>Methylococcaceae</taxon>
        <taxon>Methylotuvimicrobium</taxon>
    </lineage>
</organism>
<feature type="transmembrane region" description="Helical" evidence="5">
    <location>
        <begin position="157"/>
        <end position="177"/>
    </location>
</feature>
<dbReference type="EMBL" id="FO082060">
    <property type="protein sequence ID" value="CCE21759.1"/>
    <property type="molecule type" value="Genomic_DNA"/>
</dbReference>
<name>G4STT7_META2</name>
<dbReference type="InterPro" id="IPR002797">
    <property type="entry name" value="Polysacc_synth"/>
</dbReference>
<dbReference type="Proteomes" id="UP000008315">
    <property type="component" value="Chromosome"/>
</dbReference>
<dbReference type="AlphaFoldDB" id="G4STT7"/>
<feature type="transmembrane region" description="Helical" evidence="5">
    <location>
        <begin position="183"/>
        <end position="204"/>
    </location>
</feature>
<dbReference type="GO" id="GO:0016020">
    <property type="term" value="C:membrane"/>
    <property type="evidence" value="ECO:0007669"/>
    <property type="project" value="UniProtKB-SubCell"/>
</dbReference>
<feature type="transmembrane region" description="Helical" evidence="5">
    <location>
        <begin position="396"/>
        <end position="418"/>
    </location>
</feature>
<dbReference type="PANTHER" id="PTHR43424">
    <property type="entry name" value="LOCUS PUTATIVE PROTEIN 1-RELATED"/>
    <property type="match status" value="1"/>
</dbReference>
<dbReference type="HOGENOM" id="CLU_022017_6_3_6"/>
<keyword evidence="4 5" id="KW-0472">Membrane</keyword>
<comment type="subcellular location">
    <subcellularLocation>
        <location evidence="1">Membrane</location>
        <topology evidence="1">Multi-pass membrane protein</topology>
    </subcellularLocation>
</comment>